<sequence>MQPVARLSRRSLRPLSGASVQTIAQHLGQSHLPPAFLAPAAHTELSQRSFGTSAPASLPPPKQVANLRNARRRLGQKFDDDYRPKNDPRRSKPDDRSSTHFNKHRFDDISKSGPDDAARRRIGFRIRARRLTDRLRGASDQIARLAASRTPGSGTQMSNLIDDELEFFESEMRVLRVIIKEAEMLRDPQEAWISATRIKAPYNSAISLCLRNNRIEHAYKLYNRMKKDGIFPSFPTYTILIQGLVLSHLQTNKTDRITPEDKCYQRVQTLYQDVHEMWKSAFPIYFPASGALAKTETRSMMLSKLENATLEPNERRNLLSQQASILEVRDFPAVLTTTLGVYIRFLSHAGLQTEIDQLCDRLFPAKQLERSNTQPGEQTASEFLNTHPVGDHTTLTAFVRSLPSRIATKEQGLSLFSQVERIWSVWSKLIDLEQQHTLTSRPKPEPKPRQHTRQQQQTPTSDAADAAVQSRFVPDSISLRAMMHKLEHAPSEKTGPFVLGLLSKLFRLDLAAHDDHFLRVPGSPTTELVPVLATSAEYLAEDALSIDADRLRLELRDCVVVELLIRVLDSERVYAGQALALFNYIWLRAHEEGTCSETEPFGPSVAPFTVLSILRILAAKADPVAARNLLDAMRKASDSALGEKPDSSASRSQRRLQHRLRAKQAGEASKWVPSDAAYARTMRAILTSLIQGPSGLTVGTPDFDAWTAAKQVLQDWLAYRQSELAGNPYTGLEPIDSSIAKPARPGTRPSKWVEDHPWAVRAKNADGIIGLFLRIARGFKPHRAHVDEDEATRRAREALRLMHARLDVARFIEEQSTVVVRSATRQVEDEVTPALTAFSRSLPHLARTLRQALATADHQYAAKEDVTLWKTWRSMIPGSVEELFDEDPSPNLSSPGAAKYEVRGGRGDANRRSRREPVVAGGGVGGAGAGKPWNKLLLSRADHEELARDDADFDFDFDFDDVHASTPNRPTQSDGGHRFTSNSPALRNQSAFATHDTRSAQRRSRHMQQELDRWVSGASSSPTPVSGSPSFDRRRDQPEPVLRSK</sequence>
<protein>
    <submittedName>
        <fullName evidence="4">Uncharacterized protein</fullName>
    </submittedName>
</protein>
<feature type="region of interest" description="Disordered" evidence="3">
    <location>
        <begin position="731"/>
        <end position="751"/>
    </location>
</feature>
<dbReference type="PANTHER" id="PTHR47942">
    <property type="entry name" value="TETRATRICOPEPTIDE REPEAT (TPR)-LIKE SUPERFAMILY PROTEIN-RELATED"/>
    <property type="match status" value="1"/>
</dbReference>
<dbReference type="PROSITE" id="PS51375">
    <property type="entry name" value="PPR"/>
    <property type="match status" value="1"/>
</dbReference>
<dbReference type="InterPro" id="IPR011990">
    <property type="entry name" value="TPR-like_helical_dom_sf"/>
</dbReference>
<dbReference type="PANTHER" id="PTHR47942:SF63">
    <property type="entry name" value="PENTATRICOPEPTIDE REPEAT-CONTAINING PROTEIN"/>
    <property type="match status" value="1"/>
</dbReference>
<accession>A0A317XMS6</accession>
<gene>
    <name evidence="4" type="ORF">BCV70DRAFT_110360</name>
</gene>
<keyword evidence="5" id="KW-1185">Reference proteome</keyword>
<dbReference type="InterPro" id="IPR002885">
    <property type="entry name" value="PPR_rpt"/>
</dbReference>
<feature type="region of interest" description="Disordered" evidence="3">
    <location>
        <begin position="964"/>
        <end position="1045"/>
    </location>
</feature>
<reference evidence="4 5" key="1">
    <citation type="journal article" date="2018" name="Mol. Biol. Evol.">
        <title>Broad Genomic Sampling Reveals a Smut Pathogenic Ancestry of the Fungal Clade Ustilaginomycotina.</title>
        <authorList>
            <person name="Kijpornyongpan T."/>
            <person name="Mondo S.J."/>
            <person name="Barry K."/>
            <person name="Sandor L."/>
            <person name="Lee J."/>
            <person name="Lipzen A."/>
            <person name="Pangilinan J."/>
            <person name="LaButti K."/>
            <person name="Hainaut M."/>
            <person name="Henrissat B."/>
            <person name="Grigoriev I.V."/>
            <person name="Spatafora J.W."/>
            <person name="Aime M.C."/>
        </authorList>
    </citation>
    <scope>NUCLEOTIDE SEQUENCE [LARGE SCALE GENOMIC DNA]</scope>
    <source>
        <strain evidence="4 5">MCA 3645</strain>
    </source>
</reference>
<dbReference type="OrthoDB" id="185373at2759"/>
<feature type="compositionally biased region" description="Basic and acidic residues" evidence="3">
    <location>
        <begin position="76"/>
        <end position="116"/>
    </location>
</feature>
<feature type="compositionally biased region" description="Gly residues" evidence="3">
    <location>
        <begin position="920"/>
        <end position="929"/>
    </location>
</feature>
<proteinExistence type="predicted"/>
<feature type="repeat" description="PPR" evidence="2">
    <location>
        <begin position="198"/>
        <end position="232"/>
    </location>
</feature>
<dbReference type="InParanoid" id="A0A317XMS6"/>
<keyword evidence="1" id="KW-0677">Repeat</keyword>
<evidence type="ECO:0000256" key="1">
    <source>
        <dbReference type="ARBA" id="ARBA00022737"/>
    </source>
</evidence>
<dbReference type="Proteomes" id="UP000246740">
    <property type="component" value="Unassembled WGS sequence"/>
</dbReference>
<evidence type="ECO:0000256" key="3">
    <source>
        <dbReference type="SAM" id="MobiDB-lite"/>
    </source>
</evidence>
<feature type="compositionally biased region" description="Basic residues" evidence="3">
    <location>
        <begin position="652"/>
        <end position="662"/>
    </location>
</feature>
<feature type="region of interest" description="Disordered" evidence="3">
    <location>
        <begin position="438"/>
        <end position="467"/>
    </location>
</feature>
<dbReference type="Gene3D" id="1.25.40.10">
    <property type="entry name" value="Tetratricopeptide repeat domain"/>
    <property type="match status" value="1"/>
</dbReference>
<evidence type="ECO:0000313" key="5">
    <source>
        <dbReference type="Proteomes" id="UP000246740"/>
    </source>
</evidence>
<evidence type="ECO:0000256" key="2">
    <source>
        <dbReference type="PROSITE-ProRule" id="PRU00708"/>
    </source>
</evidence>
<evidence type="ECO:0000313" key="4">
    <source>
        <dbReference type="EMBL" id="PWY99625.1"/>
    </source>
</evidence>
<dbReference type="NCBIfam" id="TIGR00756">
    <property type="entry name" value="PPR"/>
    <property type="match status" value="1"/>
</dbReference>
<dbReference type="InterPro" id="IPR051222">
    <property type="entry name" value="PPR/CCM1_RNA-binding"/>
</dbReference>
<feature type="compositionally biased region" description="Low complexity" evidence="3">
    <location>
        <begin position="1015"/>
        <end position="1030"/>
    </location>
</feature>
<dbReference type="Pfam" id="PF13041">
    <property type="entry name" value="PPR_2"/>
    <property type="match status" value="1"/>
</dbReference>
<name>A0A317XMS6_9BASI</name>
<feature type="region of interest" description="Disordered" evidence="3">
    <location>
        <begin position="640"/>
        <end position="667"/>
    </location>
</feature>
<organism evidence="4 5">
    <name type="scientific">Testicularia cyperi</name>
    <dbReference type="NCBI Taxonomy" id="1882483"/>
    <lineage>
        <taxon>Eukaryota</taxon>
        <taxon>Fungi</taxon>
        <taxon>Dikarya</taxon>
        <taxon>Basidiomycota</taxon>
        <taxon>Ustilaginomycotina</taxon>
        <taxon>Ustilaginomycetes</taxon>
        <taxon>Ustilaginales</taxon>
        <taxon>Anthracoideaceae</taxon>
        <taxon>Testicularia</taxon>
    </lineage>
</organism>
<dbReference type="EMBL" id="KZ819194">
    <property type="protein sequence ID" value="PWY99625.1"/>
    <property type="molecule type" value="Genomic_DNA"/>
</dbReference>
<feature type="region of interest" description="Disordered" evidence="3">
    <location>
        <begin position="47"/>
        <end position="116"/>
    </location>
</feature>
<feature type="compositionally biased region" description="Polar residues" evidence="3">
    <location>
        <begin position="965"/>
        <end position="992"/>
    </location>
</feature>
<dbReference type="AlphaFoldDB" id="A0A317XMS6"/>
<feature type="compositionally biased region" description="Basic and acidic residues" evidence="3">
    <location>
        <begin position="900"/>
        <end position="917"/>
    </location>
</feature>
<feature type="region of interest" description="Disordered" evidence="3">
    <location>
        <begin position="883"/>
        <end position="932"/>
    </location>
</feature>